<evidence type="ECO:0000256" key="5">
    <source>
        <dbReference type="ARBA" id="ARBA00022691"/>
    </source>
</evidence>
<organism evidence="10 11">
    <name type="scientific">Qipengyuania pelagi</name>
    <dbReference type="NCBI Taxonomy" id="994320"/>
    <lineage>
        <taxon>Bacteria</taxon>
        <taxon>Pseudomonadati</taxon>
        <taxon>Pseudomonadota</taxon>
        <taxon>Alphaproteobacteria</taxon>
        <taxon>Sphingomonadales</taxon>
        <taxon>Erythrobacteraceae</taxon>
        <taxon>Qipengyuania</taxon>
    </lineage>
</organism>
<dbReference type="PANTHER" id="PTHR42933">
    <property type="entry name" value="SLR6095 PROTEIN"/>
    <property type="match status" value="1"/>
</dbReference>
<keyword evidence="11" id="KW-1185">Reference proteome</keyword>
<dbReference type="Gene3D" id="3.40.50.150">
    <property type="entry name" value="Vaccinia Virus protein VP39"/>
    <property type="match status" value="1"/>
</dbReference>
<evidence type="ECO:0000313" key="11">
    <source>
        <dbReference type="Proteomes" id="UP000430272"/>
    </source>
</evidence>
<name>A0A844Y9U2_9SPHN</name>
<dbReference type="AlphaFoldDB" id="A0A844Y9U2"/>
<gene>
    <name evidence="10" type="ORF">GRI47_14005</name>
</gene>
<dbReference type="InterPro" id="IPR051537">
    <property type="entry name" value="DNA_Adenine_Mtase"/>
</dbReference>
<sequence>MQNNKVRELANFIWGTADTLRGKFKAHDYGKVILPFFVLRRLDCLLSATQDATIEMADSLPEGIDEDTRDLLLFDVAKAGKVYNLSPLTFAKIKGQNPADLHDNLVAYITGFSANMRDIFIDKFKFLEQLKELKDHDILWDVFEQFTDVDLSPSEVSNLEMGYVFEELIRRFSEQSNETAGEHFTPREVVHLIVDLLIANDKALTGRGLIRTVYDPACGTGGILAIAEAEIKAMNEGVRVELYGQEQNKESYAICRSDMLITGHDPEQIAFGDTLANDQHRGQKFHWMMSNPPYGVDWKASAGAVKEEWKELGDDGRFGAGLPRISDGQLLFLQHMVAKMRDDEQGSQIGIVMNGAPMGTGDAGSGESEIRRWLFEKDYVTAIIALPPDLFYNTGIQTFIWILNNRKPTIQRNKVLIIDASSEEFCEPLRKSLGDKANFITDDARAKIINAFVDGFSAEGSHFAEVFPVKSFAYRLIKIQQPKRRRFRVDEGGITRLSESKPFNLMQQPVKDLLLSILGDPSFGETWSDGNAFHAKVASTMSEKGFKISAPLRSAIEESFGELDPGAEVIRNGNGNPEPDKLLQYFERVPIDRKWEEFFAEEVEPFAPGAWVDTKYIDRTDKKVGRLGYSVPYNTLFAKFERPPTLSDVNANIAAMEDNLAELLTKVISK</sequence>
<evidence type="ECO:0000259" key="8">
    <source>
        <dbReference type="Pfam" id="PF02384"/>
    </source>
</evidence>
<dbReference type="GO" id="GO:0008170">
    <property type="term" value="F:N-methyltransferase activity"/>
    <property type="evidence" value="ECO:0007669"/>
    <property type="project" value="InterPro"/>
</dbReference>
<dbReference type="InterPro" id="IPR003356">
    <property type="entry name" value="DNA_methylase_A-5"/>
</dbReference>
<reference evidence="10 11" key="1">
    <citation type="submission" date="2019-12" db="EMBL/GenBank/DDBJ databases">
        <title>Genomic-based taxomic classification of the family Erythrobacteraceae.</title>
        <authorList>
            <person name="Xu L."/>
        </authorList>
    </citation>
    <scope>NUCLEOTIDE SEQUENCE [LARGE SCALE GENOMIC DNA]</scope>
    <source>
        <strain evidence="10 11">JCM 17468</strain>
    </source>
</reference>
<evidence type="ECO:0000256" key="1">
    <source>
        <dbReference type="ARBA" id="ARBA00006594"/>
    </source>
</evidence>
<proteinExistence type="inferred from homology"/>
<keyword evidence="6" id="KW-0680">Restriction system</keyword>
<evidence type="ECO:0000313" key="10">
    <source>
        <dbReference type="EMBL" id="MXO55114.1"/>
    </source>
</evidence>
<evidence type="ECO:0000256" key="6">
    <source>
        <dbReference type="ARBA" id="ARBA00022747"/>
    </source>
</evidence>
<dbReference type="OrthoDB" id="9806213at2"/>
<evidence type="ECO:0000256" key="7">
    <source>
        <dbReference type="ARBA" id="ARBA00047942"/>
    </source>
</evidence>
<dbReference type="PANTHER" id="PTHR42933:SF3">
    <property type="entry name" value="TYPE I RESTRICTION ENZYME MJAVIII METHYLASE SUBUNIT"/>
    <property type="match status" value="1"/>
</dbReference>
<evidence type="ECO:0000256" key="2">
    <source>
        <dbReference type="ARBA" id="ARBA00011900"/>
    </source>
</evidence>
<dbReference type="GO" id="GO:0032259">
    <property type="term" value="P:methylation"/>
    <property type="evidence" value="ECO:0007669"/>
    <property type="project" value="UniProtKB-KW"/>
</dbReference>
<evidence type="ECO:0000259" key="9">
    <source>
        <dbReference type="Pfam" id="PF12161"/>
    </source>
</evidence>
<evidence type="ECO:0000256" key="3">
    <source>
        <dbReference type="ARBA" id="ARBA00022603"/>
    </source>
</evidence>
<dbReference type="InterPro" id="IPR022749">
    <property type="entry name" value="D12N6_MeTrfase_N"/>
</dbReference>
<dbReference type="InterPro" id="IPR029063">
    <property type="entry name" value="SAM-dependent_MTases_sf"/>
</dbReference>
<dbReference type="Pfam" id="PF12161">
    <property type="entry name" value="HsdM_N"/>
    <property type="match status" value="1"/>
</dbReference>
<dbReference type="Proteomes" id="UP000430272">
    <property type="component" value="Unassembled WGS sequence"/>
</dbReference>
<accession>A0A844Y9U2</accession>
<dbReference type="SUPFAM" id="SSF53335">
    <property type="entry name" value="S-adenosyl-L-methionine-dependent methyltransferases"/>
    <property type="match status" value="1"/>
</dbReference>
<evidence type="ECO:0000256" key="4">
    <source>
        <dbReference type="ARBA" id="ARBA00022679"/>
    </source>
</evidence>
<dbReference type="PRINTS" id="PR00507">
    <property type="entry name" value="N12N6MTFRASE"/>
</dbReference>
<comment type="caution">
    <text evidence="10">The sequence shown here is derived from an EMBL/GenBank/DDBJ whole genome shotgun (WGS) entry which is preliminary data.</text>
</comment>
<keyword evidence="3 10" id="KW-0489">Methyltransferase</keyword>
<dbReference type="EC" id="2.1.1.72" evidence="2"/>
<comment type="catalytic activity">
    <reaction evidence="7">
        <text>a 2'-deoxyadenosine in DNA + S-adenosyl-L-methionine = an N(6)-methyl-2'-deoxyadenosine in DNA + S-adenosyl-L-homocysteine + H(+)</text>
        <dbReference type="Rhea" id="RHEA:15197"/>
        <dbReference type="Rhea" id="RHEA-COMP:12418"/>
        <dbReference type="Rhea" id="RHEA-COMP:12419"/>
        <dbReference type="ChEBI" id="CHEBI:15378"/>
        <dbReference type="ChEBI" id="CHEBI:57856"/>
        <dbReference type="ChEBI" id="CHEBI:59789"/>
        <dbReference type="ChEBI" id="CHEBI:90615"/>
        <dbReference type="ChEBI" id="CHEBI:90616"/>
        <dbReference type="EC" id="2.1.1.72"/>
    </reaction>
</comment>
<keyword evidence="4" id="KW-0808">Transferase</keyword>
<feature type="domain" description="DNA methylase adenine-specific" evidence="8">
    <location>
        <begin position="161"/>
        <end position="464"/>
    </location>
</feature>
<dbReference type="Pfam" id="PF02384">
    <property type="entry name" value="N6_Mtase"/>
    <property type="match status" value="1"/>
</dbReference>
<protein>
    <recommendedName>
        <fullName evidence="2">site-specific DNA-methyltransferase (adenine-specific)</fullName>
        <ecNumber evidence="2">2.1.1.72</ecNumber>
    </recommendedName>
</protein>
<feature type="domain" description="N6 adenine-specific DNA methyltransferase N-terminal" evidence="9">
    <location>
        <begin position="9"/>
        <end position="146"/>
    </location>
</feature>
<dbReference type="GO" id="GO:0009007">
    <property type="term" value="F:site-specific DNA-methyltransferase (adenine-specific) activity"/>
    <property type="evidence" value="ECO:0007669"/>
    <property type="project" value="UniProtKB-EC"/>
</dbReference>
<dbReference type="GO" id="GO:0009307">
    <property type="term" value="P:DNA restriction-modification system"/>
    <property type="evidence" value="ECO:0007669"/>
    <property type="project" value="UniProtKB-KW"/>
</dbReference>
<comment type="similarity">
    <text evidence="1">Belongs to the N(4)/N(6)-methyltransferase family.</text>
</comment>
<dbReference type="GO" id="GO:0003677">
    <property type="term" value="F:DNA binding"/>
    <property type="evidence" value="ECO:0007669"/>
    <property type="project" value="InterPro"/>
</dbReference>
<keyword evidence="5" id="KW-0949">S-adenosyl-L-methionine</keyword>
<dbReference type="RefSeq" id="WP_160661989.1">
    <property type="nucleotide sequence ID" value="NZ_BAABDV010000004.1"/>
</dbReference>
<dbReference type="EMBL" id="WTYD01000004">
    <property type="protein sequence ID" value="MXO55114.1"/>
    <property type="molecule type" value="Genomic_DNA"/>
</dbReference>